<dbReference type="InterPro" id="IPR018247">
    <property type="entry name" value="EF_Hand_1_Ca_BS"/>
</dbReference>
<evidence type="ECO:0000256" key="9">
    <source>
        <dbReference type="ARBA" id="ARBA00023012"/>
    </source>
</evidence>
<keyword evidence="7" id="KW-0418">Kinase</keyword>
<keyword evidence="5" id="KW-0808">Transferase</keyword>
<feature type="domain" description="HAMP" evidence="12">
    <location>
        <begin position="197"/>
        <end position="251"/>
    </location>
</feature>
<dbReference type="EMBL" id="LVJZ01000003">
    <property type="protein sequence ID" value="ODB97405.1"/>
    <property type="molecule type" value="Genomic_DNA"/>
</dbReference>
<dbReference type="InterPro" id="IPR003660">
    <property type="entry name" value="HAMP_dom"/>
</dbReference>
<evidence type="ECO:0000256" key="3">
    <source>
        <dbReference type="ARBA" id="ARBA00012438"/>
    </source>
</evidence>
<reference evidence="13 14" key="1">
    <citation type="submission" date="2016-03" db="EMBL/GenBank/DDBJ databases">
        <title>Chemosynthetic sulphur-oxidizing symbionts of marine invertebrate animals are capable of nitrogen fixation.</title>
        <authorList>
            <person name="Petersen J.M."/>
            <person name="Kemper A."/>
            <person name="Gruber-Vodicka H."/>
            <person name="Cardini U."/>
            <person name="Geest Mvander."/>
            <person name="Kleiner M."/>
            <person name="Bulgheresi S."/>
            <person name="Fussmann M."/>
            <person name="Herbold C."/>
            <person name="Seah B.K.B."/>
            <person name="Antony C.Paul."/>
            <person name="Liu D."/>
            <person name="Belitz A."/>
            <person name="Weber M."/>
        </authorList>
    </citation>
    <scope>NUCLEOTIDE SEQUENCE [LARGE SCALE GENOMIC DNA]</scope>
    <source>
        <strain evidence="13">G_D</strain>
    </source>
</reference>
<dbReference type="PROSITE" id="PS50109">
    <property type="entry name" value="HIS_KIN"/>
    <property type="match status" value="1"/>
</dbReference>
<keyword evidence="10" id="KW-0472">Membrane</keyword>
<dbReference type="InterPro" id="IPR005467">
    <property type="entry name" value="His_kinase_dom"/>
</dbReference>
<dbReference type="SMART" id="SM00387">
    <property type="entry name" value="HATPase_c"/>
    <property type="match status" value="1"/>
</dbReference>
<comment type="subcellular location">
    <subcellularLocation>
        <location evidence="2">Membrane</location>
    </subcellularLocation>
</comment>
<dbReference type="Pfam" id="PF02518">
    <property type="entry name" value="HATPase_c"/>
    <property type="match status" value="1"/>
</dbReference>
<dbReference type="CDD" id="cd00082">
    <property type="entry name" value="HisKA"/>
    <property type="match status" value="1"/>
</dbReference>
<feature type="transmembrane region" description="Helical" evidence="10">
    <location>
        <begin position="170"/>
        <end position="196"/>
    </location>
</feature>
<feature type="domain" description="Histidine kinase" evidence="11">
    <location>
        <begin position="259"/>
        <end position="471"/>
    </location>
</feature>
<dbReference type="PANTHER" id="PTHR45436">
    <property type="entry name" value="SENSOR HISTIDINE KINASE YKOH"/>
    <property type="match status" value="1"/>
</dbReference>
<organism evidence="13 14">
    <name type="scientific">Candidatus Thiodiazotropha endoloripes</name>
    <dbReference type="NCBI Taxonomy" id="1818881"/>
    <lineage>
        <taxon>Bacteria</taxon>
        <taxon>Pseudomonadati</taxon>
        <taxon>Pseudomonadota</taxon>
        <taxon>Gammaproteobacteria</taxon>
        <taxon>Chromatiales</taxon>
        <taxon>Sedimenticolaceae</taxon>
        <taxon>Candidatus Thiodiazotropha</taxon>
    </lineage>
</organism>
<keyword evidence="9" id="KW-0902">Two-component regulatory system</keyword>
<dbReference type="PROSITE" id="PS50885">
    <property type="entry name" value="HAMP"/>
    <property type="match status" value="1"/>
</dbReference>
<feature type="transmembrane region" description="Helical" evidence="10">
    <location>
        <begin position="12"/>
        <end position="29"/>
    </location>
</feature>
<evidence type="ECO:0000256" key="6">
    <source>
        <dbReference type="ARBA" id="ARBA00022692"/>
    </source>
</evidence>
<evidence type="ECO:0000256" key="4">
    <source>
        <dbReference type="ARBA" id="ARBA00022553"/>
    </source>
</evidence>
<evidence type="ECO:0000256" key="7">
    <source>
        <dbReference type="ARBA" id="ARBA00022777"/>
    </source>
</evidence>
<evidence type="ECO:0000256" key="2">
    <source>
        <dbReference type="ARBA" id="ARBA00004370"/>
    </source>
</evidence>
<dbReference type="SUPFAM" id="SSF55874">
    <property type="entry name" value="ATPase domain of HSP90 chaperone/DNA topoisomerase II/histidine kinase"/>
    <property type="match status" value="1"/>
</dbReference>
<evidence type="ECO:0000256" key="10">
    <source>
        <dbReference type="SAM" id="Phobius"/>
    </source>
</evidence>
<dbReference type="InterPro" id="IPR003594">
    <property type="entry name" value="HATPase_dom"/>
</dbReference>
<protein>
    <recommendedName>
        <fullName evidence="3">histidine kinase</fullName>
        <ecNumber evidence="3">2.7.13.3</ecNumber>
    </recommendedName>
</protein>
<dbReference type="Proteomes" id="UP000094849">
    <property type="component" value="Unassembled WGS sequence"/>
</dbReference>
<dbReference type="Pfam" id="PF08521">
    <property type="entry name" value="2CSK_N"/>
    <property type="match status" value="1"/>
</dbReference>
<dbReference type="PROSITE" id="PS00018">
    <property type="entry name" value="EF_HAND_1"/>
    <property type="match status" value="1"/>
</dbReference>
<accession>A0A1E2US70</accession>
<dbReference type="Pfam" id="PF00512">
    <property type="entry name" value="HisKA"/>
    <property type="match status" value="1"/>
</dbReference>
<evidence type="ECO:0000256" key="5">
    <source>
        <dbReference type="ARBA" id="ARBA00022679"/>
    </source>
</evidence>
<proteinExistence type="predicted"/>
<evidence type="ECO:0000259" key="11">
    <source>
        <dbReference type="PROSITE" id="PS50109"/>
    </source>
</evidence>
<dbReference type="EC" id="2.7.13.3" evidence="3"/>
<comment type="catalytic activity">
    <reaction evidence="1">
        <text>ATP + protein L-histidine = ADP + protein N-phospho-L-histidine.</text>
        <dbReference type="EC" id="2.7.13.3"/>
    </reaction>
</comment>
<evidence type="ECO:0000256" key="1">
    <source>
        <dbReference type="ARBA" id="ARBA00000085"/>
    </source>
</evidence>
<keyword evidence="4" id="KW-0597">Phosphoprotein</keyword>
<dbReference type="GO" id="GO:0000155">
    <property type="term" value="F:phosphorelay sensor kinase activity"/>
    <property type="evidence" value="ECO:0007669"/>
    <property type="project" value="InterPro"/>
</dbReference>
<dbReference type="InterPro" id="IPR003661">
    <property type="entry name" value="HisK_dim/P_dom"/>
</dbReference>
<evidence type="ECO:0000313" key="13">
    <source>
        <dbReference type="EMBL" id="ODB97405.1"/>
    </source>
</evidence>
<comment type="caution">
    <text evidence="13">The sequence shown here is derived from an EMBL/GenBank/DDBJ whole genome shotgun (WGS) entry which is preliminary data.</text>
</comment>
<gene>
    <name evidence="13" type="ORF">A3196_11915</name>
</gene>
<sequence length="475" mass="53713">MKSIRSRLNLTIIGTLVLILTLTAVFLYFRISQHVIKVYDSALYDKANALISLTELDEEGLEFDFSEDGVMSEFELGEHAHYYQLWELGRDLLIKSPSLMDSDLPLTGIALGKHHFADLTLPDGRAGRLIEINFMPRVEMDDEEEIVVIPEPKPISLVYARERKKLDDTLFAIGVTIFSIVVIVLLATALLVWHLVGRGLLPLSTLARQVSEIDESSLSARLRQPGNQSLEITPIVDQLNHLLQRLQSAFEREKRFSSNVAHELRTPLSELRSLSEVAQMMPDDRQQLIKFFKDVGDISNQMEKVVITMLELARSDAGLLQSDPEEINLSDICDSVWQMAINDYGFGKKLVKHIPECLIISTDREKFSMILSNIFVNAISYSPEEAEIELSVEIQSENLVIKVKNRATDLRPEDIVHMKDRFWRKNKSQGETSHSGLGLTLVYALARILKLDISLDLDNQSIFMITISGVPLVVE</sequence>
<dbReference type="Gene3D" id="3.30.565.10">
    <property type="entry name" value="Histidine kinase-like ATPase, C-terminal domain"/>
    <property type="match status" value="1"/>
</dbReference>
<evidence type="ECO:0000313" key="14">
    <source>
        <dbReference type="Proteomes" id="UP000094849"/>
    </source>
</evidence>
<evidence type="ECO:0000259" key="12">
    <source>
        <dbReference type="PROSITE" id="PS50885"/>
    </source>
</evidence>
<dbReference type="AlphaFoldDB" id="A0A1E2US70"/>
<dbReference type="SUPFAM" id="SSF47384">
    <property type="entry name" value="Homodimeric domain of signal transducing histidine kinase"/>
    <property type="match status" value="1"/>
</dbReference>
<dbReference type="InterPro" id="IPR036097">
    <property type="entry name" value="HisK_dim/P_sf"/>
</dbReference>
<keyword evidence="6 10" id="KW-0812">Transmembrane</keyword>
<dbReference type="GO" id="GO:0005886">
    <property type="term" value="C:plasma membrane"/>
    <property type="evidence" value="ECO:0007669"/>
    <property type="project" value="TreeGrafter"/>
</dbReference>
<dbReference type="PANTHER" id="PTHR45436:SF5">
    <property type="entry name" value="SENSOR HISTIDINE KINASE TRCS"/>
    <property type="match status" value="1"/>
</dbReference>
<dbReference type="Gene3D" id="1.10.287.130">
    <property type="match status" value="1"/>
</dbReference>
<keyword evidence="14" id="KW-1185">Reference proteome</keyword>
<evidence type="ECO:0000256" key="8">
    <source>
        <dbReference type="ARBA" id="ARBA00022989"/>
    </source>
</evidence>
<dbReference type="SMART" id="SM00388">
    <property type="entry name" value="HisKA"/>
    <property type="match status" value="1"/>
</dbReference>
<dbReference type="STRING" id="1818881.A3196_11915"/>
<dbReference type="InterPro" id="IPR013727">
    <property type="entry name" value="2CSK_N"/>
</dbReference>
<dbReference type="InterPro" id="IPR036890">
    <property type="entry name" value="HATPase_C_sf"/>
</dbReference>
<keyword evidence="8 10" id="KW-1133">Transmembrane helix</keyword>
<name>A0A1E2US70_9GAMM</name>
<dbReference type="InterPro" id="IPR050428">
    <property type="entry name" value="TCS_sensor_his_kinase"/>
</dbReference>
<dbReference type="Gene3D" id="6.10.340.10">
    <property type="match status" value="1"/>
</dbReference>